<evidence type="ECO:0000259" key="7">
    <source>
        <dbReference type="Pfam" id="PF14824"/>
    </source>
</evidence>
<keyword evidence="3" id="KW-0560">Oxidoreductase</keyword>
<gene>
    <name evidence="8" type="ORF">HZB08_03370</name>
</gene>
<evidence type="ECO:0000256" key="5">
    <source>
        <dbReference type="ARBA" id="ARBA00023244"/>
    </source>
</evidence>
<dbReference type="InterPro" id="IPR006367">
    <property type="entry name" value="Sirohaem_synthase_N"/>
</dbReference>
<evidence type="ECO:0000256" key="6">
    <source>
        <dbReference type="ARBA" id="ARBA00047561"/>
    </source>
</evidence>
<feature type="domain" description="Siroheme synthase central" evidence="7">
    <location>
        <begin position="121"/>
        <end position="147"/>
    </location>
</feature>
<evidence type="ECO:0000313" key="9">
    <source>
        <dbReference type="Proteomes" id="UP000808761"/>
    </source>
</evidence>
<dbReference type="SUPFAM" id="SSF75615">
    <property type="entry name" value="Siroheme synthase middle domains-like"/>
    <property type="match status" value="1"/>
</dbReference>
<dbReference type="GO" id="GO:0004325">
    <property type="term" value="F:ferrochelatase activity"/>
    <property type="evidence" value="ECO:0007669"/>
    <property type="project" value="InterPro"/>
</dbReference>
<dbReference type="Pfam" id="PF14824">
    <property type="entry name" value="Sirohm_synth_M"/>
    <property type="match status" value="1"/>
</dbReference>
<dbReference type="PANTHER" id="PTHR35330">
    <property type="entry name" value="SIROHEME BIOSYNTHESIS PROTEIN MET8"/>
    <property type="match status" value="1"/>
</dbReference>
<dbReference type="Gene3D" id="3.30.160.110">
    <property type="entry name" value="Siroheme synthase, domain 2"/>
    <property type="match status" value="1"/>
</dbReference>
<dbReference type="Gene3D" id="3.40.50.720">
    <property type="entry name" value="NAD(P)-binding Rossmann-like Domain"/>
    <property type="match status" value="1"/>
</dbReference>
<dbReference type="InterPro" id="IPR036291">
    <property type="entry name" value="NAD(P)-bd_dom_sf"/>
</dbReference>
<dbReference type="SUPFAM" id="SSF51735">
    <property type="entry name" value="NAD(P)-binding Rossmann-fold domains"/>
    <property type="match status" value="1"/>
</dbReference>
<dbReference type="GO" id="GO:0019354">
    <property type="term" value="P:siroheme biosynthetic process"/>
    <property type="evidence" value="ECO:0007669"/>
    <property type="project" value="InterPro"/>
</dbReference>
<evidence type="ECO:0000313" key="8">
    <source>
        <dbReference type="EMBL" id="MBI5079040.1"/>
    </source>
</evidence>
<evidence type="ECO:0000256" key="4">
    <source>
        <dbReference type="ARBA" id="ARBA00023027"/>
    </source>
</evidence>
<dbReference type="AlphaFoldDB" id="A0A9D6YXY8"/>
<dbReference type="EMBL" id="JACRKR010000166">
    <property type="protein sequence ID" value="MBI5079040.1"/>
    <property type="molecule type" value="Genomic_DNA"/>
</dbReference>
<comment type="caution">
    <text evidence="8">The sequence shown here is derived from an EMBL/GenBank/DDBJ whole genome shotgun (WGS) entry which is preliminary data.</text>
</comment>
<evidence type="ECO:0000256" key="1">
    <source>
        <dbReference type="ARBA" id="ARBA00005010"/>
    </source>
</evidence>
<comment type="catalytic activity">
    <reaction evidence="6">
        <text>precorrin-2 + NAD(+) = sirohydrochlorin + NADH + 2 H(+)</text>
        <dbReference type="Rhea" id="RHEA:15613"/>
        <dbReference type="ChEBI" id="CHEBI:15378"/>
        <dbReference type="ChEBI" id="CHEBI:57540"/>
        <dbReference type="ChEBI" id="CHEBI:57945"/>
        <dbReference type="ChEBI" id="CHEBI:58351"/>
        <dbReference type="ChEBI" id="CHEBI:58827"/>
        <dbReference type="EC" id="1.3.1.76"/>
    </reaction>
</comment>
<organism evidence="8 9">
    <name type="scientific">Candidatus Saganbacteria bacterium</name>
    <dbReference type="NCBI Taxonomy" id="2575572"/>
    <lineage>
        <taxon>Bacteria</taxon>
        <taxon>Bacillati</taxon>
        <taxon>Saganbacteria</taxon>
    </lineage>
</organism>
<dbReference type="GO" id="GO:0043115">
    <property type="term" value="F:precorrin-2 dehydrogenase activity"/>
    <property type="evidence" value="ECO:0007669"/>
    <property type="project" value="UniProtKB-EC"/>
</dbReference>
<comment type="pathway">
    <text evidence="1">Porphyrin-containing compound metabolism; siroheme biosynthesis; sirohydrochlorin from precorrin-2: step 1/1.</text>
</comment>
<keyword evidence="5" id="KW-0627">Porphyrin biosynthesis</keyword>
<dbReference type="Proteomes" id="UP000808761">
    <property type="component" value="Unassembled WGS sequence"/>
</dbReference>
<keyword evidence="4" id="KW-0520">NAD</keyword>
<sequence length="174" mass="18877">MVKSYYPINLDIDGKKCVVVGGGRVAERKVVALLRFGAAVVVVSSSFTAKLRCLARERRIELIRRRYRAGDLSGAILAIAATDDPAANEKISEDAEKGKILVNVVDKPSLCSFIAPSIIKRGPLMVSISTSGQAPALSKALRVKLEELISPRMGKLVEELGKRRRKLGTASFRT</sequence>
<protein>
    <recommendedName>
        <fullName evidence="2">precorrin-2 dehydrogenase</fullName>
        <ecNumber evidence="2">1.3.1.76</ecNumber>
    </recommendedName>
</protein>
<evidence type="ECO:0000256" key="2">
    <source>
        <dbReference type="ARBA" id="ARBA00012400"/>
    </source>
</evidence>
<dbReference type="PANTHER" id="PTHR35330:SF1">
    <property type="entry name" value="SIROHEME BIOSYNTHESIS PROTEIN MET8"/>
    <property type="match status" value="1"/>
</dbReference>
<accession>A0A9D6YXY8</accession>
<reference evidence="8" key="1">
    <citation type="submission" date="2020-07" db="EMBL/GenBank/DDBJ databases">
        <title>Huge and variable diversity of episymbiotic CPR bacteria and DPANN archaea in groundwater ecosystems.</title>
        <authorList>
            <person name="He C.Y."/>
            <person name="Keren R."/>
            <person name="Whittaker M."/>
            <person name="Farag I.F."/>
            <person name="Doudna J."/>
            <person name="Cate J.H.D."/>
            <person name="Banfield J.F."/>
        </authorList>
    </citation>
    <scope>NUCLEOTIDE SEQUENCE</scope>
    <source>
        <strain evidence="8">NC_groundwater_1860_Pr3_B-0.1um_51_7</strain>
    </source>
</reference>
<evidence type="ECO:0000256" key="3">
    <source>
        <dbReference type="ARBA" id="ARBA00023002"/>
    </source>
</evidence>
<dbReference type="Pfam" id="PF13241">
    <property type="entry name" value="NAD_binding_7"/>
    <property type="match status" value="1"/>
</dbReference>
<dbReference type="InterPro" id="IPR028161">
    <property type="entry name" value="Met8-like"/>
</dbReference>
<dbReference type="InterPro" id="IPR028281">
    <property type="entry name" value="Sirohaem_synthase_central"/>
</dbReference>
<proteinExistence type="predicted"/>
<dbReference type="NCBIfam" id="TIGR01470">
    <property type="entry name" value="cysG_Nterm"/>
    <property type="match status" value="1"/>
</dbReference>
<dbReference type="EC" id="1.3.1.76" evidence="2"/>
<name>A0A9D6YXY8_UNCSA</name>